<comment type="subcellular location">
    <subcellularLocation>
        <location evidence="9">Cell inner membrane</location>
    </subcellularLocation>
    <subcellularLocation>
        <location evidence="2">Membrane</location>
        <topology evidence="2">Multi-pass membrane protein</topology>
    </subcellularLocation>
</comment>
<evidence type="ECO:0000256" key="1">
    <source>
        <dbReference type="ARBA" id="ARBA00002442"/>
    </source>
</evidence>
<dbReference type="STRING" id="1123010.SAMN02745724_01186"/>
<evidence type="ECO:0000256" key="3">
    <source>
        <dbReference type="ARBA" id="ARBA00005840"/>
    </source>
</evidence>
<dbReference type="PANTHER" id="PTHR30071">
    <property type="entry name" value="HEME EXPORTER PROTEIN C"/>
    <property type="match status" value="1"/>
</dbReference>
<keyword evidence="5 9" id="KW-0812">Transmembrane</keyword>
<dbReference type="InterPro" id="IPR003557">
    <property type="entry name" value="Cyt_c_biogenesis_CcmC"/>
</dbReference>
<evidence type="ECO:0000256" key="7">
    <source>
        <dbReference type="ARBA" id="ARBA00022989"/>
    </source>
</evidence>
<dbReference type="PANTHER" id="PTHR30071:SF1">
    <property type="entry name" value="CYTOCHROME B_B6 PROTEIN-RELATED"/>
    <property type="match status" value="1"/>
</dbReference>
<protein>
    <recommendedName>
        <fullName evidence="4 9">Heme exporter protein C</fullName>
    </recommendedName>
    <alternativeName>
        <fullName evidence="9">Cytochrome c-type biogenesis protein</fullName>
    </alternativeName>
</protein>
<dbReference type="Proteomes" id="UP000198862">
    <property type="component" value="Unassembled WGS sequence"/>
</dbReference>
<dbReference type="AlphaFoldDB" id="A0A1I1HEZ1"/>
<feature type="transmembrane region" description="Helical" evidence="9">
    <location>
        <begin position="201"/>
        <end position="224"/>
    </location>
</feature>
<dbReference type="PRINTS" id="PR01386">
    <property type="entry name" value="CCMCBIOGNSIS"/>
</dbReference>
<keyword evidence="6 9" id="KW-0201">Cytochrome c-type biogenesis</keyword>
<keyword evidence="9" id="KW-0813">Transport</keyword>
<dbReference type="GO" id="GO:0020037">
    <property type="term" value="F:heme binding"/>
    <property type="evidence" value="ECO:0007669"/>
    <property type="project" value="InterPro"/>
</dbReference>
<comment type="function">
    <text evidence="1 9">Required for the export of heme to the periplasm for the biogenesis of c-type cytochromes.</text>
</comment>
<evidence type="ECO:0000259" key="10">
    <source>
        <dbReference type="Pfam" id="PF01578"/>
    </source>
</evidence>
<dbReference type="RefSeq" id="WP_091981497.1">
    <property type="nucleotide sequence ID" value="NZ_FOLO01000006.1"/>
</dbReference>
<feature type="transmembrane region" description="Helical" evidence="9">
    <location>
        <begin position="161"/>
        <end position="181"/>
    </location>
</feature>
<proteinExistence type="inferred from homology"/>
<dbReference type="GO" id="GO:0015232">
    <property type="term" value="F:heme transmembrane transporter activity"/>
    <property type="evidence" value="ECO:0007669"/>
    <property type="project" value="InterPro"/>
</dbReference>
<keyword evidence="8 9" id="KW-0472">Membrane</keyword>
<dbReference type="OrthoDB" id="9778550at2"/>
<evidence type="ECO:0000256" key="5">
    <source>
        <dbReference type="ARBA" id="ARBA00022692"/>
    </source>
</evidence>
<feature type="transmembrane region" description="Helical" evidence="9">
    <location>
        <begin position="91"/>
        <end position="113"/>
    </location>
</feature>
<dbReference type="EMBL" id="FOLO01000006">
    <property type="protein sequence ID" value="SFC22729.1"/>
    <property type="molecule type" value="Genomic_DNA"/>
</dbReference>
<dbReference type="InterPro" id="IPR045062">
    <property type="entry name" value="Cyt_c_biogenesis_CcsA/CcmC"/>
</dbReference>
<dbReference type="NCBIfam" id="TIGR01191">
    <property type="entry name" value="ccmC"/>
    <property type="match status" value="1"/>
</dbReference>
<evidence type="ECO:0000313" key="12">
    <source>
        <dbReference type="Proteomes" id="UP000198862"/>
    </source>
</evidence>
<evidence type="ECO:0000313" key="11">
    <source>
        <dbReference type="EMBL" id="SFC22729.1"/>
    </source>
</evidence>
<sequence length="259" mass="28694">MWKWLHPYAKAQTAYRLCNTLLPYFAVVAVASIIIGWVWGLGFAPADYQQKDSYRIIFIHVPSAILSMGAYSSMAIAAFIALVWQLRNAELAVIAIAPVGAAMTLIALITGAAWGKPMWGAWWVWDARLTSELILLFLYLGVISLYNAFEDKGSAGRASCILALVGAINLPIIHFSVEWWNTLHQGATITKFDGGAIDASMFWPLMVNILAFAAFVGTVVLMRLKNEILLREKHRPWVKGLITNQTQLENQNVGDKNAV</sequence>
<name>A0A1I1HEZ1_9GAMM</name>
<evidence type="ECO:0000256" key="2">
    <source>
        <dbReference type="ARBA" id="ARBA00004141"/>
    </source>
</evidence>
<organism evidence="11 12">
    <name type="scientific">Pseudoalteromonas denitrificans DSM 6059</name>
    <dbReference type="NCBI Taxonomy" id="1123010"/>
    <lineage>
        <taxon>Bacteria</taxon>
        <taxon>Pseudomonadati</taxon>
        <taxon>Pseudomonadota</taxon>
        <taxon>Gammaproteobacteria</taxon>
        <taxon>Alteromonadales</taxon>
        <taxon>Pseudoalteromonadaceae</taxon>
        <taxon>Pseudoalteromonas</taxon>
    </lineage>
</organism>
<evidence type="ECO:0000256" key="6">
    <source>
        <dbReference type="ARBA" id="ARBA00022748"/>
    </source>
</evidence>
<feature type="transmembrane region" description="Helical" evidence="9">
    <location>
        <begin position="21"/>
        <end position="44"/>
    </location>
</feature>
<keyword evidence="9" id="KW-0997">Cell inner membrane</keyword>
<evidence type="ECO:0000256" key="8">
    <source>
        <dbReference type="ARBA" id="ARBA00023136"/>
    </source>
</evidence>
<feature type="transmembrane region" description="Helical" evidence="9">
    <location>
        <begin position="133"/>
        <end position="149"/>
    </location>
</feature>
<keyword evidence="12" id="KW-1185">Reference proteome</keyword>
<keyword evidence="7 9" id="KW-1133">Transmembrane helix</keyword>
<gene>
    <name evidence="9" type="primary">ccmC</name>
    <name evidence="11" type="ORF">SAMN02745724_01186</name>
</gene>
<dbReference type="GO" id="GO:0005886">
    <property type="term" value="C:plasma membrane"/>
    <property type="evidence" value="ECO:0007669"/>
    <property type="project" value="UniProtKB-SubCell"/>
</dbReference>
<comment type="similarity">
    <text evidence="3 9">Belongs to the CcmC/CycZ/HelC family.</text>
</comment>
<keyword evidence="9" id="KW-1003">Cell membrane</keyword>
<feature type="domain" description="Cytochrome c assembly protein" evidence="10">
    <location>
        <begin position="8"/>
        <end position="184"/>
    </location>
</feature>
<dbReference type="Pfam" id="PF01578">
    <property type="entry name" value="Cytochrom_C_asm"/>
    <property type="match status" value="1"/>
</dbReference>
<dbReference type="InterPro" id="IPR002541">
    <property type="entry name" value="Cyt_c_assembly"/>
</dbReference>
<accession>A0A1I1HEZ1</accession>
<feature type="transmembrane region" description="Helical" evidence="9">
    <location>
        <begin position="56"/>
        <end position="84"/>
    </location>
</feature>
<evidence type="ECO:0000256" key="4">
    <source>
        <dbReference type="ARBA" id="ARBA00016463"/>
    </source>
</evidence>
<reference evidence="11 12" key="1">
    <citation type="submission" date="2016-10" db="EMBL/GenBank/DDBJ databases">
        <authorList>
            <person name="de Groot N.N."/>
        </authorList>
    </citation>
    <scope>NUCLEOTIDE SEQUENCE [LARGE SCALE GENOMIC DNA]</scope>
    <source>
        <strain evidence="11 12">DSM 6059</strain>
    </source>
</reference>
<evidence type="ECO:0000256" key="9">
    <source>
        <dbReference type="RuleBase" id="RU364092"/>
    </source>
</evidence>
<dbReference type="GO" id="GO:0017004">
    <property type="term" value="P:cytochrome complex assembly"/>
    <property type="evidence" value="ECO:0007669"/>
    <property type="project" value="UniProtKB-KW"/>
</dbReference>